<comment type="caution">
    <text evidence="2">The sequence shown here is derived from an EMBL/GenBank/DDBJ whole genome shotgun (WGS) entry which is preliminary data.</text>
</comment>
<dbReference type="AlphaFoldDB" id="A0A8J3IHJ4"/>
<evidence type="ECO:0000313" key="2">
    <source>
        <dbReference type="EMBL" id="GHO91587.1"/>
    </source>
</evidence>
<dbReference type="Proteomes" id="UP000597444">
    <property type="component" value="Unassembled WGS sequence"/>
</dbReference>
<evidence type="ECO:0000313" key="3">
    <source>
        <dbReference type="Proteomes" id="UP000597444"/>
    </source>
</evidence>
<reference evidence="2" key="1">
    <citation type="submission" date="2020-10" db="EMBL/GenBank/DDBJ databases">
        <title>Taxonomic study of unclassified bacteria belonging to the class Ktedonobacteria.</title>
        <authorList>
            <person name="Yabe S."/>
            <person name="Wang C.M."/>
            <person name="Zheng Y."/>
            <person name="Sakai Y."/>
            <person name="Cavaletti L."/>
            <person name="Monciardini P."/>
            <person name="Donadio S."/>
        </authorList>
    </citation>
    <scope>NUCLEOTIDE SEQUENCE</scope>
    <source>
        <strain evidence="2">ID150040</strain>
    </source>
</reference>
<accession>A0A8J3IHJ4</accession>
<evidence type="ECO:0000256" key="1">
    <source>
        <dbReference type="SAM" id="MobiDB-lite"/>
    </source>
</evidence>
<name>A0A8J3IHJ4_9CHLR</name>
<protein>
    <submittedName>
        <fullName evidence="2">Uncharacterized protein</fullName>
    </submittedName>
</protein>
<organism evidence="2 3">
    <name type="scientific">Reticulibacter mediterranei</name>
    <dbReference type="NCBI Taxonomy" id="2778369"/>
    <lineage>
        <taxon>Bacteria</taxon>
        <taxon>Bacillati</taxon>
        <taxon>Chloroflexota</taxon>
        <taxon>Ktedonobacteria</taxon>
        <taxon>Ktedonobacterales</taxon>
        <taxon>Reticulibacteraceae</taxon>
        <taxon>Reticulibacter</taxon>
    </lineage>
</organism>
<feature type="region of interest" description="Disordered" evidence="1">
    <location>
        <begin position="40"/>
        <end position="59"/>
    </location>
</feature>
<proteinExistence type="predicted"/>
<feature type="compositionally biased region" description="Basic and acidic residues" evidence="1">
    <location>
        <begin position="44"/>
        <end position="53"/>
    </location>
</feature>
<keyword evidence="3" id="KW-1185">Reference proteome</keyword>
<sequence length="59" mass="6073">MEKQGFPILHLAGVQRAAALCQGAGCPRKNLFSSLLRAAAGGKETGDTPDPGRETPAPL</sequence>
<dbReference type="EMBL" id="BNJK01000001">
    <property type="protein sequence ID" value="GHO91587.1"/>
    <property type="molecule type" value="Genomic_DNA"/>
</dbReference>
<gene>
    <name evidence="2" type="ORF">KSF_016350</name>
</gene>